<proteinExistence type="predicted"/>
<protein>
    <submittedName>
        <fullName evidence="1">Uncharacterized protein</fullName>
    </submittedName>
</protein>
<sequence length="202" mass="22565">MPKLLGNPEKAALFALILADGEVSTPELKKSYGVELRKETRESLNEAGLIRSRTEAVPHLHEITEAGRLRCEEVLASGERPLRASTLLGVLCTVIAPIAKYLRQQDIRLVDVIHPADLESRIRAVYRELSMKPRDWVRLARLRPKLNGADQEEVDRVLLAMTRTGLVHLAPDSNRKTLTEADHAAAIRIGSEYKHLVAIEES</sequence>
<evidence type="ECO:0000313" key="2">
    <source>
        <dbReference type="Proteomes" id="UP000320876"/>
    </source>
</evidence>
<accession>A0A542DH88</accession>
<keyword evidence="2" id="KW-1185">Reference proteome</keyword>
<dbReference type="OrthoDB" id="3822696at2"/>
<comment type="caution">
    <text evidence="1">The sequence shown here is derived from an EMBL/GenBank/DDBJ whole genome shotgun (WGS) entry which is preliminary data.</text>
</comment>
<dbReference type="Proteomes" id="UP000320876">
    <property type="component" value="Unassembled WGS sequence"/>
</dbReference>
<dbReference type="EMBL" id="VFML01000001">
    <property type="protein sequence ID" value="TQJ02437.1"/>
    <property type="molecule type" value="Genomic_DNA"/>
</dbReference>
<dbReference type="AlphaFoldDB" id="A0A542DH88"/>
<evidence type="ECO:0000313" key="1">
    <source>
        <dbReference type="EMBL" id="TQJ02437.1"/>
    </source>
</evidence>
<reference evidence="1 2" key="1">
    <citation type="submission" date="2019-06" db="EMBL/GenBank/DDBJ databases">
        <title>Sequencing the genomes of 1000 actinobacteria strains.</title>
        <authorList>
            <person name="Klenk H.-P."/>
        </authorList>
    </citation>
    <scope>NUCLEOTIDE SEQUENCE [LARGE SCALE GENOMIC DNA]</scope>
    <source>
        <strain evidence="1 2">DSM 45679</strain>
    </source>
</reference>
<organism evidence="1 2">
    <name type="scientific">Amycolatopsis cihanbeyliensis</name>
    <dbReference type="NCBI Taxonomy" id="1128664"/>
    <lineage>
        <taxon>Bacteria</taxon>
        <taxon>Bacillati</taxon>
        <taxon>Actinomycetota</taxon>
        <taxon>Actinomycetes</taxon>
        <taxon>Pseudonocardiales</taxon>
        <taxon>Pseudonocardiaceae</taxon>
        <taxon>Amycolatopsis</taxon>
    </lineage>
</organism>
<name>A0A542DH88_AMYCI</name>
<gene>
    <name evidence="1" type="ORF">FB471_2166</name>
</gene>
<dbReference type="RefSeq" id="WP_141997428.1">
    <property type="nucleotide sequence ID" value="NZ_VFML01000001.1"/>
</dbReference>